<evidence type="ECO:0000256" key="9">
    <source>
        <dbReference type="ARBA" id="ARBA00023180"/>
    </source>
</evidence>
<dbReference type="PANTHER" id="PTHR25466">
    <property type="entry name" value="T-LYMPHOCYTE ACTIVATION ANTIGEN"/>
    <property type="match status" value="1"/>
</dbReference>
<evidence type="ECO:0000256" key="3">
    <source>
        <dbReference type="ARBA" id="ARBA00022692"/>
    </source>
</evidence>
<dbReference type="OrthoDB" id="9983389at2759"/>
<comment type="subcellular location">
    <subcellularLocation>
        <location evidence="1">Cell membrane</location>
        <topology evidence="1">Single-pass type I membrane protein</topology>
    </subcellularLocation>
</comment>
<keyword evidence="5 12" id="KW-1133">Transmembrane helix</keyword>
<evidence type="ECO:0000259" key="13">
    <source>
        <dbReference type="PROSITE" id="PS50835"/>
    </source>
</evidence>
<feature type="region of interest" description="Disordered" evidence="11">
    <location>
        <begin position="38"/>
        <end position="60"/>
    </location>
</feature>
<dbReference type="InterPro" id="IPR036179">
    <property type="entry name" value="Ig-like_dom_sf"/>
</dbReference>
<protein>
    <submittedName>
        <fullName evidence="14">B7H6</fullName>
    </submittedName>
</protein>
<dbReference type="RGD" id="1588614">
    <property type="gene designation" value="Ncr3lg1"/>
</dbReference>
<dbReference type="AlphaFoldDB" id="A0A3S8TKZ2"/>
<dbReference type="InterPro" id="IPR051713">
    <property type="entry name" value="T-cell_Activation_Regulation"/>
</dbReference>
<evidence type="ECO:0000313" key="14">
    <source>
        <dbReference type="EMBL" id="AZL41142.1"/>
    </source>
</evidence>
<dbReference type="InterPro" id="IPR003597">
    <property type="entry name" value="Ig_C1-set"/>
</dbReference>
<accession>A0A3S8TKZ2</accession>
<dbReference type="SUPFAM" id="SSF48726">
    <property type="entry name" value="Immunoglobulin"/>
    <property type="match status" value="2"/>
</dbReference>
<keyword evidence="10" id="KW-0393">Immunoglobulin domain</keyword>
<keyword evidence="8" id="KW-0675">Receptor</keyword>
<dbReference type="SMART" id="SM00409">
    <property type="entry name" value="IG"/>
    <property type="match status" value="2"/>
</dbReference>
<keyword evidence="4" id="KW-0732">Signal</keyword>
<evidence type="ECO:0000313" key="15">
    <source>
        <dbReference type="RGD" id="1588614"/>
    </source>
</evidence>
<evidence type="ECO:0000256" key="5">
    <source>
        <dbReference type="ARBA" id="ARBA00022989"/>
    </source>
</evidence>
<evidence type="ECO:0000256" key="11">
    <source>
        <dbReference type="SAM" id="MobiDB-lite"/>
    </source>
</evidence>
<feature type="domain" description="Ig-like" evidence="13">
    <location>
        <begin position="200"/>
        <end position="300"/>
    </location>
</feature>
<proteinExistence type="evidence at transcript level"/>
<dbReference type="GeneID" id="691092"/>
<gene>
    <name evidence="14 15" type="primary">Ncr3lg1</name>
</gene>
<evidence type="ECO:0000256" key="8">
    <source>
        <dbReference type="ARBA" id="ARBA00023170"/>
    </source>
</evidence>
<keyword evidence="3 12" id="KW-0812">Transmembrane</keyword>
<dbReference type="KEGG" id="rno:691092"/>
<feature type="transmembrane region" description="Helical" evidence="12">
    <location>
        <begin position="329"/>
        <end position="351"/>
    </location>
</feature>
<dbReference type="PROSITE" id="PS50835">
    <property type="entry name" value="IG_LIKE"/>
    <property type="match status" value="2"/>
</dbReference>
<keyword evidence="6 12" id="KW-0472">Membrane</keyword>
<dbReference type="InterPro" id="IPR007110">
    <property type="entry name" value="Ig-like_dom"/>
</dbReference>
<evidence type="ECO:0000256" key="12">
    <source>
        <dbReference type="SAM" id="Phobius"/>
    </source>
</evidence>
<evidence type="ECO:0000256" key="4">
    <source>
        <dbReference type="ARBA" id="ARBA00022729"/>
    </source>
</evidence>
<organism evidence="14">
    <name type="scientific">Rattus norvegicus</name>
    <name type="common">Rat</name>
    <dbReference type="NCBI Taxonomy" id="10116"/>
    <lineage>
        <taxon>Eukaryota</taxon>
        <taxon>Metazoa</taxon>
        <taxon>Chordata</taxon>
        <taxon>Craniata</taxon>
        <taxon>Vertebrata</taxon>
        <taxon>Euteleostomi</taxon>
        <taxon>Mammalia</taxon>
        <taxon>Eutheria</taxon>
        <taxon>Euarchontoglires</taxon>
        <taxon>Glires</taxon>
        <taxon>Rodentia</taxon>
        <taxon>Myomorpha</taxon>
        <taxon>Muroidea</taxon>
        <taxon>Muridae</taxon>
        <taxon>Murinae</taxon>
        <taxon>Rattus</taxon>
    </lineage>
</organism>
<dbReference type="Pfam" id="PF07654">
    <property type="entry name" value="C1-set"/>
    <property type="match status" value="1"/>
</dbReference>
<feature type="domain" description="Ig-like" evidence="13">
    <location>
        <begin position="81"/>
        <end position="181"/>
    </location>
</feature>
<evidence type="ECO:0000256" key="1">
    <source>
        <dbReference type="ARBA" id="ARBA00004251"/>
    </source>
</evidence>
<keyword evidence="7" id="KW-1015">Disulfide bond</keyword>
<dbReference type="InterPro" id="IPR003599">
    <property type="entry name" value="Ig_sub"/>
</dbReference>
<dbReference type="EMBL" id="MH237864">
    <property type="protein sequence ID" value="AZL41142.1"/>
    <property type="molecule type" value="mRNA"/>
</dbReference>
<dbReference type="PANTHER" id="PTHR25466:SF14">
    <property type="entry name" value="BUTYROPHILIN SUBFAMILY 2 MEMBER A2-LIKE-RELATED"/>
    <property type="match status" value="1"/>
</dbReference>
<evidence type="ECO:0000256" key="2">
    <source>
        <dbReference type="ARBA" id="ARBA00022475"/>
    </source>
</evidence>
<reference evidence="14" key="1">
    <citation type="journal article" date="2018" name="Eur. J. Immunol.">
        <title>B7H6 is a functional ligand for NKp30 in rat and cattle and determines NKp30 reactivity towards human cancer cell lines.</title>
        <authorList>
            <person name="Bjornsen E.G."/>
            <person name="Thiruchelvam-Kyle L."/>
            <person name="Hoelsbrekken S.E."/>
            <person name="Henden C."/>
            <person name="Saether P.C."/>
            <person name="Boysen P."/>
            <person name="Daws M.R."/>
            <person name="Dissen E."/>
        </authorList>
    </citation>
    <scope>NUCLEOTIDE SEQUENCE</scope>
    <source>
        <strain evidence="14">PVG</strain>
    </source>
</reference>
<sequence length="379" mass="41475">MASQSCQRGPENAHMHPKGPCCSALCFLCSLGSSPHGSSLGPLRKCGRRSKPVQSSPEGSRVAEWPDGLLSLLLLLWSLLPSAGGLELEMAGTTQIVFLHEDVTIPCKILGSLHLDLSIVGVIWSLKKDGDESEVFKFYGDQLEAVRPGANVSLLGLEHGDASLYLPRFELWEAGEYQCKVVVTPEKKEGTTRLEVVAHPNMSLSEKPATARGGKEKLIICQLDGFYPEALDIKWMGSALKDSHFQEITEGVVTGPTVKNDDGTFSVTSSLALKPALEDHMYQCVVWHRSWLMPQSLNVTVFENTRDSTHGTVPPTAEVGPPVSEPRSVMIYVTIIGLCILLFSVIVCGLWKWKRLTTSNTGLCLRLDVRCCLPSFRNT</sequence>
<dbReference type="InterPro" id="IPR013783">
    <property type="entry name" value="Ig-like_fold"/>
</dbReference>
<keyword evidence="9" id="KW-0325">Glycoprotein</keyword>
<dbReference type="CTD" id="374383"/>
<evidence type="ECO:0000256" key="10">
    <source>
        <dbReference type="ARBA" id="ARBA00023319"/>
    </source>
</evidence>
<name>A0A3S8TKZ2_RAT</name>
<dbReference type="GO" id="GO:0005886">
    <property type="term" value="C:plasma membrane"/>
    <property type="evidence" value="ECO:0007669"/>
    <property type="project" value="UniProtKB-SubCell"/>
</dbReference>
<evidence type="ECO:0000256" key="7">
    <source>
        <dbReference type="ARBA" id="ARBA00023157"/>
    </source>
</evidence>
<dbReference type="RefSeq" id="XP_017445618.1">
    <property type="nucleotide sequence ID" value="XM_017590129.3"/>
</dbReference>
<evidence type="ECO:0000256" key="6">
    <source>
        <dbReference type="ARBA" id="ARBA00023136"/>
    </source>
</evidence>
<dbReference type="SMART" id="SM00407">
    <property type="entry name" value="IGc1"/>
    <property type="match status" value="1"/>
</dbReference>
<dbReference type="Gene3D" id="2.60.40.10">
    <property type="entry name" value="Immunoglobulins"/>
    <property type="match status" value="2"/>
</dbReference>
<keyword evidence="2" id="KW-1003">Cell membrane</keyword>
<dbReference type="AGR" id="RGD:1588614"/>
<dbReference type="CDD" id="cd00098">
    <property type="entry name" value="IgC1"/>
    <property type="match status" value="1"/>
</dbReference>